<sequence>MNDIPDINIPNLSDLATTSNTTDTSTSSVVIKSVITSISHEKANGESETKRTKNTTPKESQF</sequence>
<name>A0ABM5J9R3_DRORH</name>
<evidence type="ECO:0000313" key="2">
    <source>
        <dbReference type="EnsemblMetazoa" id="XP_044315560.1"/>
    </source>
</evidence>
<protein>
    <submittedName>
        <fullName evidence="2">Uncharacterized protein</fullName>
    </submittedName>
</protein>
<evidence type="ECO:0000313" key="3">
    <source>
        <dbReference type="Proteomes" id="UP001652680"/>
    </source>
</evidence>
<proteinExistence type="predicted"/>
<dbReference type="EnsemblMetazoa" id="XM_044459625.1">
    <property type="protein sequence ID" value="XP_044315560.1"/>
    <property type="gene ID" value="LOC123037727"/>
</dbReference>
<keyword evidence="3" id="KW-1185">Reference proteome</keyword>
<organism evidence="2 3">
    <name type="scientific">Drosophila rhopaloa</name>
    <name type="common">Fruit fly</name>
    <dbReference type="NCBI Taxonomy" id="1041015"/>
    <lineage>
        <taxon>Eukaryota</taxon>
        <taxon>Metazoa</taxon>
        <taxon>Ecdysozoa</taxon>
        <taxon>Arthropoda</taxon>
        <taxon>Hexapoda</taxon>
        <taxon>Insecta</taxon>
        <taxon>Pterygota</taxon>
        <taxon>Neoptera</taxon>
        <taxon>Endopterygota</taxon>
        <taxon>Diptera</taxon>
        <taxon>Brachycera</taxon>
        <taxon>Muscomorpha</taxon>
        <taxon>Ephydroidea</taxon>
        <taxon>Drosophilidae</taxon>
        <taxon>Drosophila</taxon>
        <taxon>Sophophora</taxon>
    </lineage>
</organism>
<reference evidence="2" key="2">
    <citation type="submission" date="2025-05" db="UniProtKB">
        <authorList>
            <consortium name="EnsemblMetazoa"/>
        </authorList>
    </citation>
    <scope>IDENTIFICATION</scope>
</reference>
<reference evidence="3" key="1">
    <citation type="journal article" date="2021" name="Elife">
        <title>Highly contiguous assemblies of 101 drosophilid genomes.</title>
        <authorList>
            <person name="Kim B.Y."/>
            <person name="Wang J.R."/>
            <person name="Miller D.E."/>
            <person name="Barmina O."/>
            <person name="Delaney E."/>
            <person name="Thompson A."/>
            <person name="Comeault A.A."/>
            <person name="Peede D."/>
            <person name="D'Agostino E.R."/>
            <person name="Pelaez J."/>
            <person name="Aguilar J.M."/>
            <person name="Haji D."/>
            <person name="Matsunaga T."/>
            <person name="Armstrong E.E."/>
            <person name="Zych M."/>
            <person name="Ogawa Y."/>
            <person name="Stamenkovic-Radak M."/>
            <person name="Jelic M."/>
            <person name="Veselinovic M.S."/>
            <person name="Tanaskovic M."/>
            <person name="Eric P."/>
            <person name="Gao J.J."/>
            <person name="Katoh T.K."/>
            <person name="Toda M.J."/>
            <person name="Watabe H."/>
            <person name="Watada M."/>
            <person name="Davis J.S."/>
            <person name="Moyle L.C."/>
            <person name="Manoli G."/>
            <person name="Bertolini E."/>
            <person name="Kostal V."/>
            <person name="Hawley R.S."/>
            <person name="Takahashi A."/>
            <person name="Jones C.D."/>
            <person name="Price D.K."/>
            <person name="Whiteman N."/>
            <person name="Kopp A."/>
            <person name="Matute D.R."/>
            <person name="Petrov D.A."/>
        </authorList>
    </citation>
    <scope>NUCLEOTIDE SEQUENCE [LARGE SCALE GENOMIC DNA]</scope>
</reference>
<feature type="region of interest" description="Disordered" evidence="1">
    <location>
        <begin position="1"/>
        <end position="62"/>
    </location>
</feature>
<dbReference type="GeneID" id="123037727"/>
<accession>A0ABM5J9R3</accession>
<dbReference type="RefSeq" id="XP_044315560.1">
    <property type="nucleotide sequence ID" value="XM_044459625.1"/>
</dbReference>
<evidence type="ECO:0000256" key="1">
    <source>
        <dbReference type="SAM" id="MobiDB-lite"/>
    </source>
</evidence>
<feature type="compositionally biased region" description="Basic and acidic residues" evidence="1">
    <location>
        <begin position="39"/>
        <end position="51"/>
    </location>
</feature>
<dbReference type="Proteomes" id="UP001652680">
    <property type="component" value="Unassembled WGS sequence"/>
</dbReference>
<feature type="compositionally biased region" description="Low complexity" evidence="1">
    <location>
        <begin position="17"/>
        <end position="38"/>
    </location>
</feature>